<proteinExistence type="predicted"/>
<dbReference type="OMA" id="NINKCCC"/>
<dbReference type="EMBL" id="HG994366">
    <property type="protein sequence ID" value="CAF1919823.1"/>
    <property type="molecule type" value="Genomic_DNA"/>
</dbReference>
<reference evidence="2" key="3">
    <citation type="submission" date="2021-01" db="EMBL/GenBank/DDBJ databases">
        <authorList>
            <consortium name="Genoscope - CEA"/>
            <person name="William W."/>
        </authorList>
    </citation>
    <scope>NUCLEOTIDE SEQUENCE</scope>
</reference>
<evidence type="ECO:0000313" key="2">
    <source>
        <dbReference type="EMBL" id="CAF1919823.1"/>
    </source>
</evidence>
<reference evidence="3 4" key="1">
    <citation type="journal article" date="2014" name="Science">
        <title>Plant genetics. Early allopolyploid evolution in the post-Neolithic Brassica napus oilseed genome.</title>
        <authorList>
            <person name="Chalhoub B."/>
            <person name="Denoeud F."/>
            <person name="Liu S."/>
            <person name="Parkin I.A."/>
            <person name="Tang H."/>
            <person name="Wang X."/>
            <person name="Chiquet J."/>
            <person name="Belcram H."/>
            <person name="Tong C."/>
            <person name="Samans B."/>
            <person name="Correa M."/>
            <person name="Da Silva C."/>
            <person name="Just J."/>
            <person name="Falentin C."/>
            <person name="Koh C.S."/>
            <person name="Le Clainche I."/>
            <person name="Bernard M."/>
            <person name="Bento P."/>
            <person name="Noel B."/>
            <person name="Labadie K."/>
            <person name="Alberti A."/>
            <person name="Charles M."/>
            <person name="Arnaud D."/>
            <person name="Guo H."/>
            <person name="Daviaud C."/>
            <person name="Alamery S."/>
            <person name="Jabbari K."/>
            <person name="Zhao M."/>
            <person name="Edger P.P."/>
            <person name="Chelaifa H."/>
            <person name="Tack D."/>
            <person name="Lassalle G."/>
            <person name="Mestiri I."/>
            <person name="Schnel N."/>
            <person name="Le Paslier M.C."/>
            <person name="Fan G."/>
            <person name="Renault V."/>
            <person name="Bayer P.E."/>
            <person name="Golicz A.A."/>
            <person name="Manoli S."/>
            <person name="Lee T.H."/>
            <person name="Thi V.H."/>
            <person name="Chalabi S."/>
            <person name="Hu Q."/>
            <person name="Fan C."/>
            <person name="Tollenaere R."/>
            <person name="Lu Y."/>
            <person name="Battail C."/>
            <person name="Shen J."/>
            <person name="Sidebottom C.H."/>
            <person name="Wang X."/>
            <person name="Canaguier A."/>
            <person name="Chauveau A."/>
            <person name="Berard A."/>
            <person name="Deniot G."/>
            <person name="Guan M."/>
            <person name="Liu Z."/>
            <person name="Sun F."/>
            <person name="Lim Y.P."/>
            <person name="Lyons E."/>
            <person name="Town C.D."/>
            <person name="Bancroft I."/>
            <person name="Wang X."/>
            <person name="Meng J."/>
            <person name="Ma J."/>
            <person name="Pires J.C."/>
            <person name="King G.J."/>
            <person name="Brunel D."/>
            <person name="Delourme R."/>
            <person name="Renard M."/>
            <person name="Aury J.M."/>
            <person name="Adams K.L."/>
            <person name="Batley J."/>
            <person name="Snowdon R.J."/>
            <person name="Tost J."/>
            <person name="Edwards D."/>
            <person name="Zhou Y."/>
            <person name="Hua W."/>
            <person name="Sharpe A.G."/>
            <person name="Paterson A.H."/>
            <person name="Guan C."/>
            <person name="Wincker P."/>
        </authorList>
    </citation>
    <scope>NUCLEOTIDE SEQUENCE [LARGE SCALE GENOMIC DNA]</scope>
    <source>
        <strain evidence="4">cv. Darmor-bzh</strain>
    </source>
</reference>
<organism evidence="3 4">
    <name type="scientific">Brassica napus</name>
    <name type="common">Rape</name>
    <dbReference type="NCBI Taxonomy" id="3708"/>
    <lineage>
        <taxon>Eukaryota</taxon>
        <taxon>Viridiplantae</taxon>
        <taxon>Streptophyta</taxon>
        <taxon>Embryophyta</taxon>
        <taxon>Tracheophyta</taxon>
        <taxon>Spermatophyta</taxon>
        <taxon>Magnoliopsida</taxon>
        <taxon>eudicotyledons</taxon>
        <taxon>Gunneridae</taxon>
        <taxon>Pentapetalae</taxon>
        <taxon>rosids</taxon>
        <taxon>malvids</taxon>
        <taxon>Brassicales</taxon>
        <taxon>Brassicaceae</taxon>
        <taxon>Brassiceae</taxon>
        <taxon>Brassica</taxon>
    </lineage>
</organism>
<sequence>MVWFATLNRLPTRSRLASWGLNINKCCCLCSTEDEVRDHLFLKCRFSTQIWTLALARIDPSQTGFITWAELLSWCRFSTQAAPATLRRLLTHGMVFHLWRQRNNVLHNNVHLSPLQVFKLMDRDIRNAITARQHKRNFRGLMCLWIR</sequence>
<keyword evidence="4" id="KW-1185">Reference proteome</keyword>
<dbReference type="SMR" id="A0A078FMZ6"/>
<protein>
    <submittedName>
        <fullName evidence="2">(rape) hypothetical protein</fullName>
    </submittedName>
    <submittedName>
        <fullName evidence="3">BnaC02g34390D protein</fullName>
    </submittedName>
</protein>
<evidence type="ECO:0000313" key="4">
    <source>
        <dbReference type="Proteomes" id="UP000028999"/>
    </source>
</evidence>
<dbReference type="STRING" id="3708.A0A078FMZ6"/>
<evidence type="ECO:0000259" key="1">
    <source>
        <dbReference type="Pfam" id="PF13966"/>
    </source>
</evidence>
<accession>A0A078FMZ6</accession>
<dbReference type="AlphaFoldDB" id="A0A078FMZ6"/>
<dbReference type="Gramene" id="CDY15820">
    <property type="protein sequence ID" value="CDY15820"/>
    <property type="gene ID" value="GSBRNA2T00090150001"/>
</dbReference>
<dbReference type="EMBL" id="LK032058">
    <property type="protein sequence ID" value="CDY15820.1"/>
    <property type="molecule type" value="Genomic_DNA"/>
</dbReference>
<dbReference type="Proteomes" id="UP000028999">
    <property type="component" value="Unassembled WGS sequence"/>
</dbReference>
<dbReference type="PaxDb" id="3708-A0A078FMZ6"/>
<dbReference type="Pfam" id="PF13966">
    <property type="entry name" value="zf-RVT"/>
    <property type="match status" value="1"/>
</dbReference>
<dbReference type="InterPro" id="IPR018247">
    <property type="entry name" value="EF_Hand_1_Ca_BS"/>
</dbReference>
<evidence type="ECO:0000313" key="3">
    <source>
        <dbReference type="EMBL" id="CDY15820.1"/>
    </source>
</evidence>
<dbReference type="PROSITE" id="PS00018">
    <property type="entry name" value="EF_HAND_1"/>
    <property type="match status" value="1"/>
</dbReference>
<dbReference type="InterPro" id="IPR026960">
    <property type="entry name" value="RVT-Znf"/>
</dbReference>
<feature type="domain" description="Reverse transcriptase zinc-binding" evidence="1">
    <location>
        <begin position="1"/>
        <end position="51"/>
    </location>
</feature>
<name>A0A078FMZ6_BRANA</name>
<gene>
    <name evidence="3" type="primary">BnaC02g34390D</name>
    <name evidence="2" type="ORF">DARMORV10_C02P50310.1</name>
    <name evidence="3" type="ORF">GSBRNA2T00090150001</name>
</gene>
<dbReference type="Proteomes" id="UP001295469">
    <property type="component" value="Chromosome C02"/>
</dbReference>
<reference evidence="3" key="2">
    <citation type="submission" date="2014-06" db="EMBL/GenBank/DDBJ databases">
        <authorList>
            <person name="Genoscope - CEA"/>
        </authorList>
    </citation>
    <scope>NUCLEOTIDE SEQUENCE</scope>
</reference>